<sequence>MKIGMRKPSLTRSFKARTTSKWKRQVKKAIIPGYGKKGMGWVKNPKKAMYNKIYHKTTFGLSDLFKSSKKRKKKVVTNKPQSILTSNSKKKHTAKDYKEASLFYLVISIILLFLTPPFGVILLLFSFMMFLFGHFTAKHEKDRQL</sequence>
<reference evidence="2" key="1">
    <citation type="journal article" date="2021" name="Proc. Natl. Acad. Sci. U.S.A.">
        <title>A Catalog of Tens of Thousands of Viruses from Human Metagenomes Reveals Hidden Associations with Chronic Diseases.</title>
        <authorList>
            <person name="Tisza M.J."/>
            <person name="Buck C.B."/>
        </authorList>
    </citation>
    <scope>NUCLEOTIDE SEQUENCE</scope>
    <source>
        <strain evidence="2">CtNNQ1</strain>
    </source>
</reference>
<accession>A0A8S5LNX4</accession>
<keyword evidence="1" id="KW-1133">Transmembrane helix</keyword>
<dbReference type="EMBL" id="BK015884">
    <property type="protein sequence ID" value="DAD71584.1"/>
    <property type="molecule type" value="Genomic_DNA"/>
</dbReference>
<organism evidence="2">
    <name type="scientific">Siphoviridae sp. ctNNQ1</name>
    <dbReference type="NCBI Taxonomy" id="2827571"/>
    <lineage>
        <taxon>Viruses</taxon>
        <taxon>Duplodnaviria</taxon>
        <taxon>Heunggongvirae</taxon>
        <taxon>Uroviricota</taxon>
        <taxon>Caudoviricetes</taxon>
    </lineage>
</organism>
<protein>
    <recommendedName>
        <fullName evidence="3">Gp2</fullName>
    </recommendedName>
</protein>
<evidence type="ECO:0000256" key="1">
    <source>
        <dbReference type="SAM" id="Phobius"/>
    </source>
</evidence>
<keyword evidence="1" id="KW-0812">Transmembrane</keyword>
<evidence type="ECO:0000313" key="2">
    <source>
        <dbReference type="EMBL" id="DAD71584.1"/>
    </source>
</evidence>
<feature type="transmembrane region" description="Helical" evidence="1">
    <location>
        <begin position="97"/>
        <end position="114"/>
    </location>
</feature>
<keyword evidence="1" id="KW-0472">Membrane</keyword>
<name>A0A8S5LNX4_9CAUD</name>
<evidence type="ECO:0008006" key="3">
    <source>
        <dbReference type="Google" id="ProtNLM"/>
    </source>
</evidence>
<proteinExistence type="predicted"/>